<evidence type="ECO:0000256" key="2">
    <source>
        <dbReference type="ARBA" id="ARBA00022475"/>
    </source>
</evidence>
<feature type="transmembrane region" description="Helical" evidence="6">
    <location>
        <begin position="24"/>
        <end position="44"/>
    </location>
</feature>
<feature type="transmembrane region" description="Helical" evidence="6">
    <location>
        <begin position="213"/>
        <end position="233"/>
    </location>
</feature>
<keyword evidence="8" id="KW-1185">Reference proteome</keyword>
<evidence type="ECO:0000256" key="3">
    <source>
        <dbReference type="ARBA" id="ARBA00022692"/>
    </source>
</evidence>
<evidence type="ECO:0000256" key="4">
    <source>
        <dbReference type="ARBA" id="ARBA00022989"/>
    </source>
</evidence>
<feature type="transmembrane region" description="Helical" evidence="6">
    <location>
        <begin position="253"/>
        <end position="272"/>
    </location>
</feature>
<name>A0ABT2ZS32_9RHOB</name>
<evidence type="ECO:0000256" key="6">
    <source>
        <dbReference type="SAM" id="Phobius"/>
    </source>
</evidence>
<dbReference type="InterPro" id="IPR022791">
    <property type="entry name" value="L-PG_synthase/AglD"/>
</dbReference>
<keyword evidence="3 6" id="KW-0812">Transmembrane</keyword>
<dbReference type="PANTHER" id="PTHR39087">
    <property type="entry name" value="UPF0104 MEMBRANE PROTEIN MJ1595"/>
    <property type="match status" value="1"/>
</dbReference>
<organism evidence="7 8">
    <name type="scientific">Albidovulum litorale</name>
    <dbReference type="NCBI Taxonomy" id="2984134"/>
    <lineage>
        <taxon>Bacteria</taxon>
        <taxon>Pseudomonadati</taxon>
        <taxon>Pseudomonadota</taxon>
        <taxon>Alphaproteobacteria</taxon>
        <taxon>Rhodobacterales</taxon>
        <taxon>Paracoccaceae</taxon>
        <taxon>Albidovulum</taxon>
    </lineage>
</organism>
<feature type="transmembrane region" description="Helical" evidence="6">
    <location>
        <begin position="56"/>
        <end position="74"/>
    </location>
</feature>
<dbReference type="Pfam" id="PF03706">
    <property type="entry name" value="LPG_synthase_TM"/>
    <property type="match status" value="1"/>
</dbReference>
<evidence type="ECO:0000256" key="5">
    <source>
        <dbReference type="ARBA" id="ARBA00023136"/>
    </source>
</evidence>
<evidence type="ECO:0000313" key="7">
    <source>
        <dbReference type="EMBL" id="MCV2873958.1"/>
    </source>
</evidence>
<keyword evidence="4 6" id="KW-1133">Transmembrane helix</keyword>
<sequence length="337" mass="35984">MMSADLPSPKDTLRRPERRLRDRLIMAGLVVLFAAGLIGLAAATGWEETRAQIARLALWQGAVLLALSLVNYGFRGLRWHLFARRLGLVTTLAQDMRHFLGGFAMVVTPGRVGELVRMRWLKRETGWSFERTAPLALMDRASDLAAMALILGLSISLAATGVAGAVPVTILALTAAFVATRPRLLAGIVGLAYRLTGRLPRLFGKTRRAARSLARFTGPSTMIPALALGMLGWAAEGYAFHLLLGWMGTDIGLMKAVAIFVFATLAGGLTGAPGGVGGAEAAMIALLALDGVAMEVSVPATAIIRVTTLWFALILGMVIFPFAERISLRESHALEND</sequence>
<comment type="caution">
    <text evidence="7">The sequence shown here is derived from an EMBL/GenBank/DDBJ whole genome shotgun (WGS) entry which is preliminary data.</text>
</comment>
<evidence type="ECO:0000313" key="8">
    <source>
        <dbReference type="Proteomes" id="UP001652564"/>
    </source>
</evidence>
<keyword evidence="2" id="KW-1003">Cell membrane</keyword>
<feature type="transmembrane region" description="Helical" evidence="6">
    <location>
        <begin position="144"/>
        <end position="164"/>
    </location>
</feature>
<dbReference type="EMBL" id="JAOWKZ010000004">
    <property type="protein sequence ID" value="MCV2873958.1"/>
    <property type="molecule type" value="Genomic_DNA"/>
</dbReference>
<comment type="subcellular location">
    <subcellularLocation>
        <location evidence="1">Cell membrane</location>
        <topology evidence="1">Multi-pass membrane protein</topology>
    </subcellularLocation>
</comment>
<dbReference type="Proteomes" id="UP001652564">
    <property type="component" value="Unassembled WGS sequence"/>
</dbReference>
<keyword evidence="5 6" id="KW-0472">Membrane</keyword>
<dbReference type="NCBIfam" id="TIGR00374">
    <property type="entry name" value="flippase-like domain"/>
    <property type="match status" value="1"/>
</dbReference>
<evidence type="ECO:0000256" key="1">
    <source>
        <dbReference type="ARBA" id="ARBA00004651"/>
    </source>
</evidence>
<protein>
    <submittedName>
        <fullName evidence="7">Flippase-like domain-containing protein</fullName>
    </submittedName>
</protein>
<dbReference type="PANTHER" id="PTHR39087:SF2">
    <property type="entry name" value="UPF0104 MEMBRANE PROTEIN MJ1595"/>
    <property type="match status" value="1"/>
</dbReference>
<gene>
    <name evidence="7" type="ORF">OEZ71_16800</name>
</gene>
<accession>A0ABT2ZS32</accession>
<reference evidence="7 8" key="1">
    <citation type="submission" date="2022-10" db="EMBL/GenBank/DDBJ databases">
        <title>Defluviimonas sp. nov., isolated from ocean surface sediments.</title>
        <authorList>
            <person name="He W."/>
            <person name="Wang L."/>
            <person name="Zhang D.-F."/>
        </authorList>
    </citation>
    <scope>NUCLEOTIDE SEQUENCE [LARGE SCALE GENOMIC DNA]</scope>
    <source>
        <strain evidence="7 8">WL0050</strain>
    </source>
</reference>
<proteinExistence type="predicted"/>
<feature type="transmembrane region" description="Helical" evidence="6">
    <location>
        <begin position="302"/>
        <end position="323"/>
    </location>
</feature>